<name>A0ABP1CCH3_9GAMM</name>
<proteinExistence type="predicted"/>
<dbReference type="InterPro" id="IPR009061">
    <property type="entry name" value="DNA-bd_dom_put_sf"/>
</dbReference>
<keyword evidence="3" id="KW-1185">Reference proteome</keyword>
<dbReference type="Proteomes" id="UP001497493">
    <property type="component" value="Chromosome"/>
</dbReference>
<protein>
    <recommendedName>
        <fullName evidence="1">Helix-turn-helix domain-containing protein</fullName>
    </recommendedName>
</protein>
<organism evidence="2 3">
    <name type="scientific">Candidatus Methylocalor cossyra</name>
    <dbReference type="NCBI Taxonomy" id="3108543"/>
    <lineage>
        <taxon>Bacteria</taxon>
        <taxon>Pseudomonadati</taxon>
        <taxon>Pseudomonadota</taxon>
        <taxon>Gammaproteobacteria</taxon>
        <taxon>Methylococcales</taxon>
        <taxon>Methylococcaceae</taxon>
        <taxon>Candidatus Methylocalor</taxon>
    </lineage>
</organism>
<dbReference type="Gene3D" id="1.10.10.10">
    <property type="entry name" value="Winged helix-like DNA-binding domain superfamily/Winged helix DNA-binding domain"/>
    <property type="match status" value="1"/>
</dbReference>
<evidence type="ECO:0000259" key="1">
    <source>
        <dbReference type="Pfam" id="PF12728"/>
    </source>
</evidence>
<reference evidence="2 3" key="1">
    <citation type="submission" date="2024-04" db="EMBL/GenBank/DDBJ databases">
        <authorList>
            <person name="Cremers G."/>
        </authorList>
    </citation>
    <scope>NUCLEOTIDE SEQUENCE [LARGE SCALE GENOMIC DNA]</scope>
    <source>
        <strain evidence="2">MeCH1-AG</strain>
    </source>
</reference>
<accession>A0ABP1CCH3</accession>
<dbReference type="SUPFAM" id="SSF46955">
    <property type="entry name" value="Putative DNA-binding domain"/>
    <property type="match status" value="1"/>
</dbReference>
<feature type="domain" description="Helix-turn-helix" evidence="1">
    <location>
        <begin position="27"/>
        <end position="73"/>
    </location>
</feature>
<evidence type="ECO:0000313" key="3">
    <source>
        <dbReference type="Proteomes" id="UP001497493"/>
    </source>
</evidence>
<sequence>MLQDQNPKRPLVDLDALPDSKLLDKIDTAEALGVSTGTLSVWRSTGRHKLPFVKVGRKVFYRVGDLRAWLDKRTHTVVEGWK</sequence>
<dbReference type="EMBL" id="OZ026884">
    <property type="protein sequence ID" value="CAL1241923.1"/>
    <property type="molecule type" value="Genomic_DNA"/>
</dbReference>
<dbReference type="InterPro" id="IPR041657">
    <property type="entry name" value="HTH_17"/>
</dbReference>
<dbReference type="Pfam" id="PF12728">
    <property type="entry name" value="HTH_17"/>
    <property type="match status" value="1"/>
</dbReference>
<gene>
    <name evidence="2" type="ORF">MECH1_V1_3147</name>
</gene>
<dbReference type="InterPro" id="IPR036388">
    <property type="entry name" value="WH-like_DNA-bd_sf"/>
</dbReference>
<dbReference type="RefSeq" id="WP_348758393.1">
    <property type="nucleotide sequence ID" value="NZ_OZ026884.1"/>
</dbReference>
<evidence type="ECO:0000313" key="2">
    <source>
        <dbReference type="EMBL" id="CAL1241923.1"/>
    </source>
</evidence>